<dbReference type="GO" id="GO:0016020">
    <property type="term" value="C:membrane"/>
    <property type="evidence" value="ECO:0007669"/>
    <property type="project" value="GOC"/>
</dbReference>
<dbReference type="GO" id="GO:0005783">
    <property type="term" value="C:endoplasmic reticulum"/>
    <property type="evidence" value="ECO:0007669"/>
    <property type="project" value="TreeGrafter"/>
</dbReference>
<dbReference type="PANTHER" id="PTHR12993:SF11">
    <property type="entry name" value="N-ACETYLGLUCOSAMINYL-PHOSPHATIDYLINOSITOL DE-N-ACETYLASE"/>
    <property type="match status" value="1"/>
</dbReference>
<dbReference type="GO" id="GO:0000225">
    <property type="term" value="F:N-acetylglucosaminylphosphatidylinositol deacetylase activity"/>
    <property type="evidence" value="ECO:0007669"/>
    <property type="project" value="UniProtKB-EC"/>
</dbReference>
<dbReference type="InterPro" id="IPR024078">
    <property type="entry name" value="LmbE-like_dom_sf"/>
</dbReference>
<dbReference type="EC" id="3.5.1.89" evidence="2"/>
<evidence type="ECO:0000256" key="1">
    <source>
        <dbReference type="ARBA" id="ARBA00006066"/>
    </source>
</evidence>
<dbReference type="Pfam" id="PF02585">
    <property type="entry name" value="PIG-L"/>
    <property type="match status" value="1"/>
</dbReference>
<dbReference type="HOGENOM" id="CLU_034979_0_0_1"/>
<dbReference type="OrthoDB" id="440160at2759"/>
<evidence type="ECO:0000256" key="2">
    <source>
        <dbReference type="ARBA" id="ARBA00012176"/>
    </source>
</evidence>
<accession>G0WHG1</accession>
<evidence type="ECO:0000313" key="4">
    <source>
        <dbReference type="Proteomes" id="UP000000689"/>
    </source>
</evidence>
<dbReference type="PANTHER" id="PTHR12993">
    <property type="entry name" value="N-ACETYLGLUCOSAMINYL-PHOSPHATIDYLINOSITOL DE-N-ACETYLASE-RELATED"/>
    <property type="match status" value="1"/>
</dbReference>
<dbReference type="RefSeq" id="XP_003672465.1">
    <property type="nucleotide sequence ID" value="XM_003672417.1"/>
</dbReference>
<dbReference type="KEGG" id="ndi:NDAI_0K00330"/>
<dbReference type="OMA" id="YVLESVN"/>
<sequence length="313" mass="36053">MSLRFSKFTYKSFKLFLLLWMFYMISTQKISSYNKKSFDNSVLNQILRQDHSHADISEPITQLSLVIAHPDDELMFFAPTLLQLNRFLPTSIPFNIICFSDGDAEGLGYLRRKELHDSINLLLSSSNNRKINISILDFIDGMDQVWDGKQLLSSLQNELLVNVPPSIKNNILLTFDANGISNHPNHIACNKAVHDLISYDGGKDKEMNIIGLMLSSKSDEYNIVMNLLSKYTFFVIDLVKVYWNLATGTFNTIPNSASLELSFINTYSQYILSYASMLNTHKSQMVWFRYGWWWFSRFVFSNDLLVVSNINNV</sequence>
<evidence type="ECO:0000313" key="3">
    <source>
        <dbReference type="EMBL" id="CCD27222.1"/>
    </source>
</evidence>
<dbReference type="GeneID" id="11494647"/>
<organism evidence="3 4">
    <name type="scientific">Naumovozyma dairenensis (strain ATCC 10597 / BCRC 20456 / CBS 421 / NBRC 0211 / NRRL Y-12639)</name>
    <name type="common">Saccharomyces dairenensis</name>
    <dbReference type="NCBI Taxonomy" id="1071378"/>
    <lineage>
        <taxon>Eukaryota</taxon>
        <taxon>Fungi</taxon>
        <taxon>Dikarya</taxon>
        <taxon>Ascomycota</taxon>
        <taxon>Saccharomycotina</taxon>
        <taxon>Saccharomycetes</taxon>
        <taxon>Saccharomycetales</taxon>
        <taxon>Saccharomycetaceae</taxon>
        <taxon>Naumovozyma</taxon>
    </lineage>
</organism>
<dbReference type="STRING" id="1071378.G0WHG1"/>
<dbReference type="EMBL" id="HE580277">
    <property type="protein sequence ID" value="CCD27222.1"/>
    <property type="molecule type" value="Genomic_DNA"/>
</dbReference>
<comment type="similarity">
    <text evidence="1">Belongs to the PIGL family.</text>
</comment>
<dbReference type="GO" id="GO:0006506">
    <property type="term" value="P:GPI anchor biosynthetic process"/>
    <property type="evidence" value="ECO:0007669"/>
    <property type="project" value="UniProtKB-UniPathway"/>
</dbReference>
<dbReference type="eggNOG" id="KOG3332">
    <property type="taxonomic scope" value="Eukaryota"/>
</dbReference>
<protein>
    <recommendedName>
        <fullName evidence="2">N-acetylglucosaminylphosphatidylinositol deacetylase</fullName>
        <ecNumber evidence="2">3.5.1.89</ecNumber>
    </recommendedName>
</protein>
<dbReference type="UniPathway" id="UPA00196"/>
<reference evidence="3 4" key="1">
    <citation type="journal article" date="2011" name="Proc. Natl. Acad. Sci. U.S.A.">
        <title>Evolutionary erosion of yeast sex chromosomes by mating-type switching accidents.</title>
        <authorList>
            <person name="Gordon J.L."/>
            <person name="Armisen D."/>
            <person name="Proux-Wera E."/>
            <person name="Oheigeartaigh S.S."/>
            <person name="Byrne K.P."/>
            <person name="Wolfe K.H."/>
        </authorList>
    </citation>
    <scope>NUCLEOTIDE SEQUENCE [LARGE SCALE GENOMIC DNA]</scope>
    <source>
        <strain evidence="4">ATCC 10597 / BCRC 20456 / CBS 421 / NBRC 0211 / NRRL Y-12639</strain>
    </source>
</reference>
<gene>
    <name evidence="3" type="primary">NDAI0K00330</name>
    <name evidence="3" type="ordered locus">NDAI_0K00330</name>
</gene>
<dbReference type="Gene3D" id="3.40.50.10320">
    <property type="entry name" value="LmbE-like"/>
    <property type="match status" value="1"/>
</dbReference>
<proteinExistence type="inferred from homology"/>
<keyword evidence="4" id="KW-1185">Reference proteome</keyword>
<name>G0WHG1_NAUDC</name>
<dbReference type="Proteomes" id="UP000000689">
    <property type="component" value="Chromosome 11"/>
</dbReference>
<dbReference type="InterPro" id="IPR003737">
    <property type="entry name" value="GlcNAc_PI_deacetylase-related"/>
</dbReference>
<dbReference type="AlphaFoldDB" id="G0WHG1"/>
<dbReference type="SUPFAM" id="SSF102588">
    <property type="entry name" value="LmbE-like"/>
    <property type="match status" value="1"/>
</dbReference>